<feature type="transmembrane region" description="Helical" evidence="1">
    <location>
        <begin position="22"/>
        <end position="48"/>
    </location>
</feature>
<dbReference type="Proteomes" id="UP000078541">
    <property type="component" value="Unassembled WGS sequence"/>
</dbReference>
<dbReference type="EMBL" id="LKEZ01003320">
    <property type="protein sequence ID" value="KYN50672.1"/>
    <property type="molecule type" value="Genomic_DNA"/>
</dbReference>
<evidence type="ECO:0000313" key="3">
    <source>
        <dbReference type="Proteomes" id="UP000078541"/>
    </source>
</evidence>
<keyword evidence="1" id="KW-1133">Transmembrane helix</keyword>
<dbReference type="AlphaFoldDB" id="A0A151K3K7"/>
<organism evidence="2 3">
    <name type="scientific">Trachymyrmex septentrionalis</name>
    <dbReference type="NCBI Taxonomy" id="34720"/>
    <lineage>
        <taxon>Eukaryota</taxon>
        <taxon>Metazoa</taxon>
        <taxon>Ecdysozoa</taxon>
        <taxon>Arthropoda</taxon>
        <taxon>Hexapoda</taxon>
        <taxon>Insecta</taxon>
        <taxon>Pterygota</taxon>
        <taxon>Neoptera</taxon>
        <taxon>Endopterygota</taxon>
        <taxon>Hymenoptera</taxon>
        <taxon>Apocrita</taxon>
        <taxon>Aculeata</taxon>
        <taxon>Formicoidea</taxon>
        <taxon>Formicidae</taxon>
        <taxon>Myrmicinae</taxon>
        <taxon>Trachymyrmex</taxon>
    </lineage>
</organism>
<reference evidence="2 3" key="1">
    <citation type="submission" date="2016-03" db="EMBL/GenBank/DDBJ databases">
        <title>Trachymyrmex septentrionalis WGS genome.</title>
        <authorList>
            <person name="Nygaard S."/>
            <person name="Hu H."/>
            <person name="Boomsma J."/>
            <person name="Zhang G."/>
        </authorList>
    </citation>
    <scope>NUCLEOTIDE SEQUENCE [LARGE SCALE GENOMIC DNA]</scope>
    <source>
        <strain evidence="2">Tsep2-gDNA-1</strain>
        <tissue evidence="2">Whole body</tissue>
    </source>
</reference>
<evidence type="ECO:0000313" key="2">
    <source>
        <dbReference type="EMBL" id="KYN50672.1"/>
    </source>
</evidence>
<keyword evidence="1" id="KW-0472">Membrane</keyword>
<comment type="caution">
    <text evidence="2">The sequence shown here is derived from an EMBL/GenBank/DDBJ whole genome shotgun (WGS) entry which is preliminary data.</text>
</comment>
<name>A0A151K3K7_9HYME</name>
<evidence type="ECO:0000256" key="1">
    <source>
        <dbReference type="SAM" id="Phobius"/>
    </source>
</evidence>
<keyword evidence="3" id="KW-1185">Reference proteome</keyword>
<accession>A0A151K3K7</accession>
<sequence>MCSNLRSWSVFSLLEPKFISEIHMVMVFGNLLCFFLLCINLLAILLLIERLKTGELGKRALIVTKNKEVYNLNDNLHTLESRDKNSTLYLKKIKDLCGKDIKTFAYGMGSHILALTNGGEVKSC</sequence>
<gene>
    <name evidence="2" type="ORF">ALC56_00049</name>
</gene>
<dbReference type="STRING" id="34720.A0A151K3K7"/>
<keyword evidence="1" id="KW-0812">Transmembrane</keyword>
<protein>
    <submittedName>
        <fullName evidence="2">RCC1 and BTB domain-containing protein 1</fullName>
    </submittedName>
</protein>
<proteinExistence type="predicted"/>